<proteinExistence type="predicted"/>
<protein>
    <submittedName>
        <fullName evidence="1">Uncharacterized protein</fullName>
    </submittedName>
</protein>
<reference evidence="1" key="1">
    <citation type="submission" date="2022-10" db="EMBL/GenBank/DDBJ databases">
        <title>Luteolibacter sp. GHJ8, whole genome shotgun sequencing project.</title>
        <authorList>
            <person name="Zhao G."/>
            <person name="Shen L."/>
        </authorList>
    </citation>
    <scope>NUCLEOTIDE SEQUENCE</scope>
    <source>
        <strain evidence="1">GHJ8</strain>
    </source>
</reference>
<comment type="caution">
    <text evidence="1">The sequence shown here is derived from an EMBL/GenBank/DDBJ whole genome shotgun (WGS) entry which is preliminary data.</text>
</comment>
<evidence type="ECO:0000313" key="2">
    <source>
        <dbReference type="Proteomes" id="UP001165653"/>
    </source>
</evidence>
<gene>
    <name evidence="1" type="ORF">OJ996_02325</name>
</gene>
<dbReference type="EMBL" id="JAPDDR010000001">
    <property type="protein sequence ID" value="MCW1912390.1"/>
    <property type="molecule type" value="Genomic_DNA"/>
</dbReference>
<organism evidence="1 2">
    <name type="scientific">Luteolibacter rhizosphaerae</name>
    <dbReference type="NCBI Taxonomy" id="2989719"/>
    <lineage>
        <taxon>Bacteria</taxon>
        <taxon>Pseudomonadati</taxon>
        <taxon>Verrucomicrobiota</taxon>
        <taxon>Verrucomicrobiia</taxon>
        <taxon>Verrucomicrobiales</taxon>
        <taxon>Verrucomicrobiaceae</taxon>
        <taxon>Luteolibacter</taxon>
    </lineage>
</organism>
<name>A0ABT3FXU0_9BACT</name>
<keyword evidence="2" id="KW-1185">Reference proteome</keyword>
<accession>A0ABT3FXU0</accession>
<dbReference type="Proteomes" id="UP001165653">
    <property type="component" value="Unassembled WGS sequence"/>
</dbReference>
<evidence type="ECO:0000313" key="1">
    <source>
        <dbReference type="EMBL" id="MCW1912390.1"/>
    </source>
</evidence>
<sequence length="203" mass="23133">MTHTSRMNAKSFSTGWVMVFAGLCLCLARAEEVKAEDAKQKWTELEAALRAAKEKELAAKQVALAKAYSVSPTKAEEIRVIPQTRAQVQAEDEERLRLELYSEAEIQSLLKRSSLKARLKVIWQRPDYDGAGTEHFKIIVCDSTGKVRQRISPDYRAQKQTGESEYGNQVNVTLDYDPGEEFRVRVIDRNLKVHADFMVKRVE</sequence>